<keyword evidence="5 7" id="KW-1133">Transmembrane helix</keyword>
<gene>
    <name evidence="9" type="ORF">JFL43_13755</name>
</gene>
<evidence type="ECO:0000256" key="4">
    <source>
        <dbReference type="ARBA" id="ARBA00022692"/>
    </source>
</evidence>
<keyword evidence="2 7" id="KW-0813">Transport</keyword>
<evidence type="ECO:0000259" key="8">
    <source>
        <dbReference type="PROSITE" id="PS50928"/>
    </source>
</evidence>
<proteinExistence type="inferred from homology"/>
<organism evidence="9 10">
    <name type="scientific">Viridibacillus soli</name>
    <dbReference type="NCBI Taxonomy" id="2798301"/>
    <lineage>
        <taxon>Bacteria</taxon>
        <taxon>Bacillati</taxon>
        <taxon>Bacillota</taxon>
        <taxon>Bacilli</taxon>
        <taxon>Bacillales</taxon>
        <taxon>Caryophanaceae</taxon>
        <taxon>Viridibacillus</taxon>
    </lineage>
</organism>
<feature type="transmembrane region" description="Helical" evidence="7">
    <location>
        <begin position="187"/>
        <end position="206"/>
    </location>
</feature>
<evidence type="ECO:0000256" key="3">
    <source>
        <dbReference type="ARBA" id="ARBA00022475"/>
    </source>
</evidence>
<dbReference type="PANTHER" id="PTHR30614">
    <property type="entry name" value="MEMBRANE COMPONENT OF AMINO ACID ABC TRANSPORTER"/>
    <property type="match status" value="1"/>
</dbReference>
<dbReference type="SUPFAM" id="SSF161098">
    <property type="entry name" value="MetI-like"/>
    <property type="match status" value="1"/>
</dbReference>
<dbReference type="EMBL" id="JAEOAH010000021">
    <property type="protein sequence ID" value="MBK3495905.1"/>
    <property type="molecule type" value="Genomic_DNA"/>
</dbReference>
<evidence type="ECO:0000256" key="6">
    <source>
        <dbReference type="ARBA" id="ARBA00023136"/>
    </source>
</evidence>
<comment type="caution">
    <text evidence="9">The sequence shown here is derived from an EMBL/GenBank/DDBJ whole genome shotgun (WGS) entry which is preliminary data.</text>
</comment>
<evidence type="ECO:0000313" key="10">
    <source>
        <dbReference type="Proteomes" id="UP000618943"/>
    </source>
</evidence>
<dbReference type="InterPro" id="IPR035906">
    <property type="entry name" value="MetI-like_sf"/>
</dbReference>
<dbReference type="CDD" id="cd06261">
    <property type="entry name" value="TM_PBP2"/>
    <property type="match status" value="1"/>
</dbReference>
<keyword evidence="4 7" id="KW-0812">Transmembrane</keyword>
<dbReference type="Proteomes" id="UP000618943">
    <property type="component" value="Unassembled WGS sequence"/>
</dbReference>
<dbReference type="PROSITE" id="PS50928">
    <property type="entry name" value="ABC_TM1"/>
    <property type="match status" value="1"/>
</dbReference>
<dbReference type="Gene3D" id="1.10.3720.10">
    <property type="entry name" value="MetI-like"/>
    <property type="match status" value="1"/>
</dbReference>
<protein>
    <submittedName>
        <fullName evidence="9">Amino acid ABC transporter permease</fullName>
    </submittedName>
</protein>
<dbReference type="InterPro" id="IPR043429">
    <property type="entry name" value="ArtM/GltK/GlnP/TcyL/YhdX-like"/>
</dbReference>
<dbReference type="Pfam" id="PF00528">
    <property type="entry name" value="BPD_transp_1"/>
    <property type="match status" value="1"/>
</dbReference>
<dbReference type="NCBIfam" id="TIGR01726">
    <property type="entry name" value="HEQRo_perm_3TM"/>
    <property type="match status" value="1"/>
</dbReference>
<evidence type="ECO:0000256" key="1">
    <source>
        <dbReference type="ARBA" id="ARBA00004651"/>
    </source>
</evidence>
<evidence type="ECO:0000313" key="9">
    <source>
        <dbReference type="EMBL" id="MBK3495905.1"/>
    </source>
</evidence>
<reference evidence="9 10" key="1">
    <citation type="submission" date="2020-12" db="EMBL/GenBank/DDBJ databases">
        <title>YIM B01967 draft genome.</title>
        <authorList>
            <person name="Yan X."/>
        </authorList>
    </citation>
    <scope>NUCLEOTIDE SEQUENCE [LARGE SCALE GENOMIC DNA]</scope>
    <source>
        <strain evidence="9 10">YIM B01967</strain>
    </source>
</reference>
<dbReference type="PANTHER" id="PTHR30614:SF41">
    <property type="entry name" value="INNER MEMBRANE AMINO-ACID ABC TRANSPORTER PERMEASE PROTEIN YHDY"/>
    <property type="match status" value="1"/>
</dbReference>
<evidence type="ECO:0000256" key="5">
    <source>
        <dbReference type="ARBA" id="ARBA00022989"/>
    </source>
</evidence>
<keyword evidence="6 7" id="KW-0472">Membrane</keyword>
<feature type="transmembrane region" description="Helical" evidence="7">
    <location>
        <begin position="55"/>
        <end position="77"/>
    </location>
</feature>
<dbReference type="InterPro" id="IPR010065">
    <property type="entry name" value="AA_ABC_transptr_permease_3TM"/>
</dbReference>
<accession>A0ABS1H908</accession>
<comment type="similarity">
    <text evidence="7">Belongs to the binding-protein-dependent transport system permease family.</text>
</comment>
<evidence type="ECO:0000256" key="7">
    <source>
        <dbReference type="RuleBase" id="RU363032"/>
    </source>
</evidence>
<comment type="subcellular location">
    <subcellularLocation>
        <location evidence="1 7">Cell membrane</location>
        <topology evidence="1 7">Multi-pass membrane protein</topology>
    </subcellularLocation>
</comment>
<feature type="transmembrane region" description="Helical" evidence="7">
    <location>
        <begin position="20"/>
        <end position="43"/>
    </location>
</feature>
<keyword evidence="10" id="KW-1185">Reference proteome</keyword>
<sequence>MDFAGAYTPDHLKFLLEGFLVTLKVAGIAIVLSFIIGGLIGTIRYAKIPILSQILAILVELIRNVPLLLIIFFTFFALPEVGIKLTPTMAAITALTIFESAMLSEVIRSGLNSIHKGQLEAGRSSGLSYVQTLWHIVLPQALRRMVPPIVSQFISLLKDTSLAVVISLSELMHNGSVIYAQPGGDKFIMPIFILIAGMYFVVNYALSIIARRLELKTT</sequence>
<feature type="domain" description="ABC transmembrane type-1" evidence="8">
    <location>
        <begin position="19"/>
        <end position="210"/>
    </location>
</feature>
<name>A0ABS1H908_9BACL</name>
<dbReference type="InterPro" id="IPR000515">
    <property type="entry name" value="MetI-like"/>
</dbReference>
<keyword evidence="3" id="KW-1003">Cell membrane</keyword>
<evidence type="ECO:0000256" key="2">
    <source>
        <dbReference type="ARBA" id="ARBA00022448"/>
    </source>
</evidence>
<dbReference type="RefSeq" id="WP_200749472.1">
    <property type="nucleotide sequence ID" value="NZ_JAEOAH010000021.1"/>
</dbReference>